<dbReference type="AlphaFoldDB" id="A0A383EAM9"/>
<gene>
    <name evidence="2" type="ORF">METZ01_LOCUS506625</name>
</gene>
<dbReference type="Pfam" id="PF05368">
    <property type="entry name" value="NmrA"/>
    <property type="match status" value="1"/>
</dbReference>
<dbReference type="InterPro" id="IPR036291">
    <property type="entry name" value="NAD(P)-bd_dom_sf"/>
</dbReference>
<sequence>MNGENVLVTGANGHVGFVLSKFLAERGYNVRASVRDKNDSELVSNLSSLNVEIVELDLMQPGT</sequence>
<dbReference type="EMBL" id="UINC01224233">
    <property type="protein sequence ID" value="SVE53771.1"/>
    <property type="molecule type" value="Genomic_DNA"/>
</dbReference>
<name>A0A383EAM9_9ZZZZ</name>
<reference evidence="2" key="1">
    <citation type="submission" date="2018-05" db="EMBL/GenBank/DDBJ databases">
        <authorList>
            <person name="Lanie J.A."/>
            <person name="Ng W.-L."/>
            <person name="Kazmierczak K.M."/>
            <person name="Andrzejewski T.M."/>
            <person name="Davidsen T.M."/>
            <person name="Wayne K.J."/>
            <person name="Tettelin H."/>
            <person name="Glass J.I."/>
            <person name="Rusch D."/>
            <person name="Podicherti R."/>
            <person name="Tsui H.-C.T."/>
            <person name="Winkler M.E."/>
        </authorList>
    </citation>
    <scope>NUCLEOTIDE SEQUENCE</scope>
</reference>
<accession>A0A383EAM9</accession>
<feature type="non-terminal residue" evidence="2">
    <location>
        <position position="63"/>
    </location>
</feature>
<evidence type="ECO:0000313" key="2">
    <source>
        <dbReference type="EMBL" id="SVE53771.1"/>
    </source>
</evidence>
<protein>
    <recommendedName>
        <fullName evidence="1">NmrA-like domain-containing protein</fullName>
    </recommendedName>
</protein>
<proteinExistence type="predicted"/>
<organism evidence="2">
    <name type="scientific">marine metagenome</name>
    <dbReference type="NCBI Taxonomy" id="408172"/>
    <lineage>
        <taxon>unclassified sequences</taxon>
        <taxon>metagenomes</taxon>
        <taxon>ecological metagenomes</taxon>
    </lineage>
</organism>
<dbReference type="Gene3D" id="3.40.50.720">
    <property type="entry name" value="NAD(P)-binding Rossmann-like Domain"/>
    <property type="match status" value="1"/>
</dbReference>
<dbReference type="InterPro" id="IPR008030">
    <property type="entry name" value="NmrA-like"/>
</dbReference>
<dbReference type="SUPFAM" id="SSF51735">
    <property type="entry name" value="NAD(P)-binding Rossmann-fold domains"/>
    <property type="match status" value="1"/>
</dbReference>
<evidence type="ECO:0000259" key="1">
    <source>
        <dbReference type="Pfam" id="PF05368"/>
    </source>
</evidence>
<feature type="domain" description="NmrA-like" evidence="1">
    <location>
        <begin position="5"/>
        <end position="59"/>
    </location>
</feature>